<name>A0AAE1LN71_9NEOP</name>
<reference evidence="1" key="1">
    <citation type="submission" date="2021-07" db="EMBL/GenBank/DDBJ databases">
        <authorList>
            <person name="Catto M.A."/>
            <person name="Jacobson A."/>
            <person name="Kennedy G."/>
            <person name="Labadie P."/>
            <person name="Hunt B.G."/>
            <person name="Srinivasan R."/>
        </authorList>
    </citation>
    <scope>NUCLEOTIDE SEQUENCE</scope>
    <source>
        <strain evidence="1">PL_HMW_Pooled</strain>
        <tissue evidence="1">Head</tissue>
    </source>
</reference>
<reference evidence="1" key="2">
    <citation type="journal article" date="2023" name="BMC Genomics">
        <title>Pest status, molecular evolution, and epigenetic factors derived from the genome assembly of Frankliniella fusca, a thysanopteran phytovirus vector.</title>
        <authorList>
            <person name="Catto M.A."/>
            <person name="Labadie P.E."/>
            <person name="Jacobson A.L."/>
            <person name="Kennedy G.G."/>
            <person name="Srinivasan R."/>
            <person name="Hunt B.G."/>
        </authorList>
    </citation>
    <scope>NUCLEOTIDE SEQUENCE</scope>
    <source>
        <strain evidence="1">PL_HMW_Pooled</strain>
    </source>
</reference>
<protein>
    <submittedName>
        <fullName evidence="1">Uncharacterized protein</fullName>
    </submittedName>
</protein>
<organism evidence="1 2">
    <name type="scientific">Frankliniella fusca</name>
    <dbReference type="NCBI Taxonomy" id="407009"/>
    <lineage>
        <taxon>Eukaryota</taxon>
        <taxon>Metazoa</taxon>
        <taxon>Ecdysozoa</taxon>
        <taxon>Arthropoda</taxon>
        <taxon>Hexapoda</taxon>
        <taxon>Insecta</taxon>
        <taxon>Pterygota</taxon>
        <taxon>Neoptera</taxon>
        <taxon>Paraneoptera</taxon>
        <taxon>Thysanoptera</taxon>
        <taxon>Terebrantia</taxon>
        <taxon>Thripoidea</taxon>
        <taxon>Thripidae</taxon>
        <taxon>Frankliniella</taxon>
    </lineage>
</organism>
<keyword evidence="2" id="KW-1185">Reference proteome</keyword>
<dbReference type="EMBL" id="JAHWGI010001240">
    <property type="protein sequence ID" value="KAK3925878.1"/>
    <property type="molecule type" value="Genomic_DNA"/>
</dbReference>
<dbReference type="Proteomes" id="UP001219518">
    <property type="component" value="Unassembled WGS sequence"/>
</dbReference>
<evidence type="ECO:0000313" key="1">
    <source>
        <dbReference type="EMBL" id="KAK3925878.1"/>
    </source>
</evidence>
<accession>A0AAE1LN71</accession>
<gene>
    <name evidence="1" type="ORF">KUF71_014127</name>
</gene>
<dbReference type="AlphaFoldDB" id="A0AAE1LN71"/>
<comment type="caution">
    <text evidence="1">The sequence shown here is derived from an EMBL/GenBank/DDBJ whole genome shotgun (WGS) entry which is preliminary data.</text>
</comment>
<sequence>MAECMKRSYDCVDGGRMPKFPRLAVANIRLESESEFSECDSESALSFQMHDTASVMKLVILIPWDGTENFDISSSELV</sequence>
<proteinExistence type="predicted"/>
<evidence type="ECO:0000313" key="2">
    <source>
        <dbReference type="Proteomes" id="UP001219518"/>
    </source>
</evidence>